<dbReference type="InterPro" id="IPR004821">
    <property type="entry name" value="Cyt_trans-like"/>
</dbReference>
<dbReference type="Proteomes" id="UP000079169">
    <property type="component" value="Unplaced"/>
</dbReference>
<feature type="non-terminal residue" evidence="3">
    <location>
        <position position="202"/>
    </location>
</feature>
<dbReference type="Pfam" id="PF01467">
    <property type="entry name" value="CTP_transf_like"/>
    <property type="match status" value="1"/>
</dbReference>
<evidence type="ECO:0000313" key="3">
    <source>
        <dbReference type="RefSeq" id="XP_008486229.2"/>
    </source>
</evidence>
<proteinExistence type="predicted"/>
<keyword evidence="2" id="KW-1185">Reference proteome</keyword>
<organism evidence="2 3">
    <name type="scientific">Diaphorina citri</name>
    <name type="common">Asian citrus psyllid</name>
    <dbReference type="NCBI Taxonomy" id="121845"/>
    <lineage>
        <taxon>Eukaryota</taxon>
        <taxon>Metazoa</taxon>
        <taxon>Ecdysozoa</taxon>
        <taxon>Arthropoda</taxon>
        <taxon>Hexapoda</taxon>
        <taxon>Insecta</taxon>
        <taxon>Pterygota</taxon>
        <taxon>Neoptera</taxon>
        <taxon>Paraneoptera</taxon>
        <taxon>Hemiptera</taxon>
        <taxon>Sternorrhyncha</taxon>
        <taxon>Psylloidea</taxon>
        <taxon>Psyllidae</taxon>
        <taxon>Diaphorininae</taxon>
        <taxon>Diaphorina</taxon>
    </lineage>
</organism>
<sequence length="202" mass="22551">MNNTKTGILISSSFGKIVGLLPLIQRDIIQTLYITLYPYDDNGPSSRTNATSTFHTPQISSKLISTYAKTTVFKNINVRILLNKFQRKNQWEIKTSKSIDVIYFDQVIKEDIKKCIVNKAADYKMVYLDSSNIDESSFDANSNASCTCTGIPDFIYSHSVLGGTFDRLHAGHKILLSEAVLRSSKKVTVGVTDGPMLHCKLM</sequence>
<dbReference type="SUPFAM" id="SSF52374">
    <property type="entry name" value="Nucleotidylyl transferase"/>
    <property type="match status" value="1"/>
</dbReference>
<reference evidence="3" key="1">
    <citation type="submission" date="2025-08" db="UniProtKB">
        <authorList>
            <consortium name="RefSeq"/>
        </authorList>
    </citation>
    <scope>IDENTIFICATION</scope>
</reference>
<evidence type="ECO:0000313" key="2">
    <source>
        <dbReference type="Proteomes" id="UP000079169"/>
    </source>
</evidence>
<protein>
    <submittedName>
        <fullName evidence="3">Bifunctional coenzyme A synthase-like</fullName>
    </submittedName>
</protein>
<dbReference type="AlphaFoldDB" id="A0A1S3DR45"/>
<evidence type="ECO:0000259" key="1">
    <source>
        <dbReference type="Pfam" id="PF01467"/>
    </source>
</evidence>
<feature type="domain" description="Cytidyltransferase-like" evidence="1">
    <location>
        <begin position="160"/>
        <end position="198"/>
    </location>
</feature>
<dbReference type="InterPro" id="IPR014729">
    <property type="entry name" value="Rossmann-like_a/b/a_fold"/>
</dbReference>
<dbReference type="Gene3D" id="3.40.50.620">
    <property type="entry name" value="HUPs"/>
    <property type="match status" value="1"/>
</dbReference>
<accession>A0A1S3DR45</accession>
<dbReference type="RefSeq" id="XP_008486229.2">
    <property type="nucleotide sequence ID" value="XM_008488007.3"/>
</dbReference>
<name>A0A1S3DR45_DIACI</name>
<dbReference type="KEGG" id="dci:103522925"/>
<dbReference type="GO" id="GO:0003824">
    <property type="term" value="F:catalytic activity"/>
    <property type="evidence" value="ECO:0007669"/>
    <property type="project" value="InterPro"/>
</dbReference>
<dbReference type="GeneID" id="103522925"/>
<gene>
    <name evidence="3" type="primary">LOC103522925</name>
</gene>
<dbReference type="PaxDb" id="121845-A0A1S3DR45"/>
<dbReference type="STRING" id="121845.A0A1S3DR45"/>